<evidence type="ECO:0000313" key="1">
    <source>
        <dbReference type="EMBL" id="KAH3750533.1"/>
    </source>
</evidence>
<dbReference type="AlphaFoldDB" id="A0A9D4I7Z3"/>
<dbReference type="EMBL" id="JAIWYP010000010">
    <property type="protein sequence ID" value="KAH3750533.1"/>
    <property type="molecule type" value="Genomic_DNA"/>
</dbReference>
<evidence type="ECO:0000313" key="2">
    <source>
        <dbReference type="Proteomes" id="UP000828390"/>
    </source>
</evidence>
<organism evidence="1 2">
    <name type="scientific">Dreissena polymorpha</name>
    <name type="common">Zebra mussel</name>
    <name type="synonym">Mytilus polymorpha</name>
    <dbReference type="NCBI Taxonomy" id="45954"/>
    <lineage>
        <taxon>Eukaryota</taxon>
        <taxon>Metazoa</taxon>
        <taxon>Spiralia</taxon>
        <taxon>Lophotrochozoa</taxon>
        <taxon>Mollusca</taxon>
        <taxon>Bivalvia</taxon>
        <taxon>Autobranchia</taxon>
        <taxon>Heteroconchia</taxon>
        <taxon>Euheterodonta</taxon>
        <taxon>Imparidentia</taxon>
        <taxon>Neoheterodontei</taxon>
        <taxon>Myida</taxon>
        <taxon>Dreissenoidea</taxon>
        <taxon>Dreissenidae</taxon>
        <taxon>Dreissena</taxon>
    </lineage>
</organism>
<comment type="caution">
    <text evidence="1">The sequence shown here is derived from an EMBL/GenBank/DDBJ whole genome shotgun (WGS) entry which is preliminary data.</text>
</comment>
<dbReference type="Proteomes" id="UP000828390">
    <property type="component" value="Unassembled WGS sequence"/>
</dbReference>
<sequence>MPGDMFKTSLLNDYAFCDLMLEQTRSHLFEALKSNKHFAFDPYCELKRRVFRGKGDTIATKLANDIHALIGVMEGEDYSTIREIISGLTRSK</sequence>
<keyword evidence="2" id="KW-1185">Reference proteome</keyword>
<protein>
    <submittedName>
        <fullName evidence="1">Uncharacterized protein</fullName>
    </submittedName>
</protein>
<accession>A0A9D4I7Z3</accession>
<gene>
    <name evidence="1" type="ORF">DPMN_185060</name>
</gene>
<reference evidence="1" key="1">
    <citation type="journal article" date="2019" name="bioRxiv">
        <title>The Genome of the Zebra Mussel, Dreissena polymorpha: A Resource for Invasive Species Research.</title>
        <authorList>
            <person name="McCartney M.A."/>
            <person name="Auch B."/>
            <person name="Kono T."/>
            <person name="Mallez S."/>
            <person name="Zhang Y."/>
            <person name="Obille A."/>
            <person name="Becker A."/>
            <person name="Abrahante J.E."/>
            <person name="Garbe J."/>
            <person name="Badalamenti J.P."/>
            <person name="Herman A."/>
            <person name="Mangelson H."/>
            <person name="Liachko I."/>
            <person name="Sullivan S."/>
            <person name="Sone E.D."/>
            <person name="Koren S."/>
            <person name="Silverstein K.A.T."/>
            <person name="Beckman K.B."/>
            <person name="Gohl D.M."/>
        </authorList>
    </citation>
    <scope>NUCLEOTIDE SEQUENCE</scope>
    <source>
        <strain evidence="1">Duluth1</strain>
        <tissue evidence="1">Whole animal</tissue>
    </source>
</reference>
<reference evidence="1" key="2">
    <citation type="submission" date="2020-11" db="EMBL/GenBank/DDBJ databases">
        <authorList>
            <person name="McCartney M.A."/>
            <person name="Auch B."/>
            <person name="Kono T."/>
            <person name="Mallez S."/>
            <person name="Becker A."/>
            <person name="Gohl D.M."/>
            <person name="Silverstein K.A.T."/>
            <person name="Koren S."/>
            <person name="Bechman K.B."/>
            <person name="Herman A."/>
            <person name="Abrahante J.E."/>
            <person name="Garbe J."/>
        </authorList>
    </citation>
    <scope>NUCLEOTIDE SEQUENCE</scope>
    <source>
        <strain evidence="1">Duluth1</strain>
        <tissue evidence="1">Whole animal</tissue>
    </source>
</reference>
<proteinExistence type="predicted"/>
<name>A0A9D4I7Z3_DREPO</name>